<name>A0A815P3C9_9BILA</name>
<evidence type="ECO:0000313" key="3">
    <source>
        <dbReference type="Proteomes" id="UP000663834"/>
    </source>
</evidence>
<reference evidence="2" key="1">
    <citation type="submission" date="2021-02" db="EMBL/GenBank/DDBJ databases">
        <authorList>
            <person name="Nowell W R."/>
        </authorList>
    </citation>
    <scope>NUCLEOTIDE SEQUENCE</scope>
</reference>
<gene>
    <name evidence="2" type="ORF">KQP761_LOCUS11644</name>
</gene>
<comment type="caution">
    <text evidence="2">The sequence shown here is derived from an EMBL/GenBank/DDBJ whole genome shotgun (WGS) entry which is preliminary data.</text>
</comment>
<proteinExistence type="predicted"/>
<feature type="region of interest" description="Disordered" evidence="1">
    <location>
        <begin position="722"/>
        <end position="753"/>
    </location>
</feature>
<sequence>MTTPNEFLQFAKEMGLGRIKSTPSSSSSPPPLMPHNNGCTTVGLSVLNNLCRLIEQVHDLKSENNRLRANLELVEHVQQYQKRFILKNNQDKKKEKNESIISSTFIHDEEKSDTLSPTNSLKYKSSLLRRELKGANSINNQDSLSVSHIDHDQCEPADNHSVASSEPNRNNWAKVRHALKFTLRRKHGGVPASGPATNSERQIPTISISVESDDDHLQDNKLTSKKKKKKIISITTTTDNRQTVTGDDTDQEDESIQYVGAYHKGNLYVNEISNSASMERQEASSTSTPPINLNMDDEALLTRKPSKIARYRRKIRSKLVNVKKQFSDQNTSSSSMRRFNNSHTSIFDDIGSGLNHALLTVQLAPALTKSYQQKMHEWETMQKSQFLVNYRRQSIIPKMDLISNSRKTSLIQTANETSENTLDLPTTIDNGSSIVDELNLELQTSSITLGPILSPNQRSLIAHQWREIMLEEISLRHYNEYLQKKITLLKQLEANLKMLKTNIFCTNNLIQRQTTVNMKERRQYQQSHLPPRCRSLQSLIAMPASWILAVQSATYSDVLDGTSNRATERAILFNNDFFDQLEHFKRDRRKFQEDTINDLQSINFSTTANTKTIEDKTRSKRARVRRTITQGSLRKLSLLPFSEFPQYFLPDPVLSFQTIASQAETTSNTELLSATISNDTDLNNKSLVNNLNKNSKRSRFDIKKTLRHSKSACINQLNSWFQRHRQQQQQPQNSSTIERKSSTDTNIKPSYLTPTLFGSPRLARLRERLFKQHCQTLPEMNHNPIPLDIADDSDNRSQYDLPIRIYFPPLTTSISRHVHITDADMLTSTNEMNTEQSFNLTTPISYREYPLKPTTAKERRESFATLSNVFNNNKYL</sequence>
<evidence type="ECO:0000313" key="2">
    <source>
        <dbReference type="EMBL" id="CAF1443609.1"/>
    </source>
</evidence>
<dbReference type="OrthoDB" id="10039892at2759"/>
<organism evidence="2 3">
    <name type="scientific">Rotaria magnacalcarata</name>
    <dbReference type="NCBI Taxonomy" id="392030"/>
    <lineage>
        <taxon>Eukaryota</taxon>
        <taxon>Metazoa</taxon>
        <taxon>Spiralia</taxon>
        <taxon>Gnathifera</taxon>
        <taxon>Rotifera</taxon>
        <taxon>Eurotatoria</taxon>
        <taxon>Bdelloidea</taxon>
        <taxon>Philodinida</taxon>
        <taxon>Philodinidae</taxon>
        <taxon>Rotaria</taxon>
    </lineage>
</organism>
<dbReference type="Proteomes" id="UP000663834">
    <property type="component" value="Unassembled WGS sequence"/>
</dbReference>
<dbReference type="EMBL" id="CAJNOW010005210">
    <property type="protein sequence ID" value="CAF1443609.1"/>
    <property type="molecule type" value="Genomic_DNA"/>
</dbReference>
<dbReference type="AlphaFoldDB" id="A0A815P3C9"/>
<evidence type="ECO:0000256" key="1">
    <source>
        <dbReference type="SAM" id="MobiDB-lite"/>
    </source>
</evidence>
<protein>
    <submittedName>
        <fullName evidence="2">Uncharacterized protein</fullName>
    </submittedName>
</protein>
<accession>A0A815P3C9</accession>